<accession>A0A9Q5N8L2</accession>
<evidence type="ECO:0000256" key="4">
    <source>
        <dbReference type="ARBA" id="ARBA00023136"/>
    </source>
</evidence>
<dbReference type="PANTHER" id="PTHR15549:SF30">
    <property type="entry name" value="MID2 DOMAIN-CONTAINING PROTEIN"/>
    <property type="match status" value="1"/>
</dbReference>
<dbReference type="OrthoDB" id="2796893at2759"/>
<evidence type="ECO:0000256" key="3">
    <source>
        <dbReference type="ARBA" id="ARBA00022989"/>
    </source>
</evidence>
<evidence type="ECO:0000313" key="7">
    <source>
        <dbReference type="EMBL" id="OCB90737.1"/>
    </source>
</evidence>
<protein>
    <submittedName>
        <fullName evidence="7">Uncharacterized protein</fullName>
    </submittedName>
</protein>
<proteinExistence type="predicted"/>
<organism evidence="7 8">
    <name type="scientific">Sanghuangporus baumii</name>
    <name type="common">Phellinus baumii</name>
    <dbReference type="NCBI Taxonomy" id="108892"/>
    <lineage>
        <taxon>Eukaryota</taxon>
        <taxon>Fungi</taxon>
        <taxon>Dikarya</taxon>
        <taxon>Basidiomycota</taxon>
        <taxon>Agaricomycotina</taxon>
        <taxon>Agaricomycetes</taxon>
        <taxon>Hymenochaetales</taxon>
        <taxon>Hymenochaetaceae</taxon>
        <taxon>Sanghuangporus</taxon>
    </lineage>
</organism>
<dbReference type="AlphaFoldDB" id="A0A9Q5N8L2"/>
<sequence length="370" mass="39033">MARHPPPLLRPSVLYVLAIVLLDTRAVYTRSIQLHRRGATTDAACISEFDWMSNSKSQSPCLVAAYLLAPCQVTGNGNVREIANTTYLAPTAEGAEACWCSWGVYNTLEACASCQNNSNYLLSWYNYRTNCSAELQPNTEFYPSDNIISEETSVPFWATKDPSTWDSGTFNLTQAQVIDSEGKEDVTQESRAAASSSASASSSGSSATSTETGNSSDDGSSVNVGAIAGGVAGGVVAIAAAGLAAFFFMRRRKKTEPQWDYKAPDMTVSPLVAPDLPGSQPLMGGYSDFGRSDSVARIQTTSNLRVDLASPVHEANTGYFAGSSGYGGGNTFTAVSSSSDAGPQPNTFLAEPSPPPYTDNVVVATPAKGR</sequence>
<keyword evidence="2 6" id="KW-0812">Transmembrane</keyword>
<feature type="compositionally biased region" description="Polar residues" evidence="5">
    <location>
        <begin position="331"/>
        <end position="347"/>
    </location>
</feature>
<evidence type="ECO:0000256" key="1">
    <source>
        <dbReference type="ARBA" id="ARBA00004167"/>
    </source>
</evidence>
<evidence type="ECO:0000313" key="8">
    <source>
        <dbReference type="Proteomes" id="UP000757232"/>
    </source>
</evidence>
<gene>
    <name evidence="7" type="ORF">A7U60_g2036</name>
</gene>
<dbReference type="GO" id="GO:0071944">
    <property type="term" value="C:cell periphery"/>
    <property type="evidence" value="ECO:0007669"/>
    <property type="project" value="UniProtKB-ARBA"/>
</dbReference>
<evidence type="ECO:0000256" key="6">
    <source>
        <dbReference type="SAM" id="Phobius"/>
    </source>
</evidence>
<keyword evidence="3 6" id="KW-1133">Transmembrane helix</keyword>
<feature type="region of interest" description="Disordered" evidence="5">
    <location>
        <begin position="179"/>
        <end position="220"/>
    </location>
</feature>
<comment type="caution">
    <text evidence="7">The sequence shown here is derived from an EMBL/GenBank/DDBJ whole genome shotgun (WGS) entry which is preliminary data.</text>
</comment>
<reference evidence="7" key="1">
    <citation type="submission" date="2016-06" db="EMBL/GenBank/DDBJ databases">
        <title>Draft Genome sequence of the fungus Inonotus baumii.</title>
        <authorList>
            <person name="Zhu H."/>
            <person name="Lin W."/>
        </authorList>
    </citation>
    <scope>NUCLEOTIDE SEQUENCE</scope>
    <source>
        <strain evidence="7">821</strain>
    </source>
</reference>
<keyword evidence="4 6" id="KW-0472">Membrane</keyword>
<dbReference type="InterPro" id="IPR051694">
    <property type="entry name" value="Immunoregulatory_rcpt-like"/>
</dbReference>
<feature type="region of interest" description="Disordered" evidence="5">
    <location>
        <begin position="331"/>
        <end position="370"/>
    </location>
</feature>
<feature type="transmembrane region" description="Helical" evidence="6">
    <location>
        <begin position="224"/>
        <end position="248"/>
    </location>
</feature>
<feature type="compositionally biased region" description="Low complexity" evidence="5">
    <location>
        <begin position="190"/>
        <end position="216"/>
    </location>
</feature>
<keyword evidence="8" id="KW-1185">Reference proteome</keyword>
<comment type="subcellular location">
    <subcellularLocation>
        <location evidence="1">Membrane</location>
        <topology evidence="1">Single-pass membrane protein</topology>
    </subcellularLocation>
</comment>
<name>A0A9Q5N8L2_SANBA</name>
<dbReference type="PANTHER" id="PTHR15549">
    <property type="entry name" value="PAIRED IMMUNOGLOBULIN-LIKE TYPE 2 RECEPTOR"/>
    <property type="match status" value="1"/>
</dbReference>
<dbReference type="GO" id="GO:0016020">
    <property type="term" value="C:membrane"/>
    <property type="evidence" value="ECO:0007669"/>
    <property type="project" value="UniProtKB-SubCell"/>
</dbReference>
<dbReference type="EMBL" id="LNZH02000119">
    <property type="protein sequence ID" value="OCB90737.1"/>
    <property type="molecule type" value="Genomic_DNA"/>
</dbReference>
<evidence type="ECO:0000256" key="5">
    <source>
        <dbReference type="SAM" id="MobiDB-lite"/>
    </source>
</evidence>
<evidence type="ECO:0000256" key="2">
    <source>
        <dbReference type="ARBA" id="ARBA00022692"/>
    </source>
</evidence>
<dbReference type="Proteomes" id="UP000757232">
    <property type="component" value="Unassembled WGS sequence"/>
</dbReference>